<organism evidence="1 2">
    <name type="scientific">Operophtera brumata nucleopolyhedrovirus</name>
    <dbReference type="NCBI Taxonomy" id="1046267"/>
    <lineage>
        <taxon>Viruses</taxon>
        <taxon>Viruses incertae sedis</taxon>
        <taxon>Naldaviricetes</taxon>
        <taxon>Lefavirales</taxon>
        <taxon>Baculoviridae</taxon>
        <taxon>Alphabaculovirus</taxon>
        <taxon>Alphabaculovirus opbrumatae</taxon>
    </lineage>
</organism>
<protein>
    <submittedName>
        <fullName evidence="1">ORF38 protein</fullName>
    </submittedName>
</protein>
<evidence type="ECO:0000313" key="1">
    <source>
        <dbReference type="EMBL" id="AUA60269.1"/>
    </source>
</evidence>
<keyword evidence="2" id="KW-1185">Reference proteome</keyword>
<sequence length="64" mass="7919">MIPTSNIYNVCFVCNEIVYIHKKYTSPYVEQFFNKYRAIRKHDMILCISCYRDIYVYKRIRLKL</sequence>
<dbReference type="Proteomes" id="UP000290445">
    <property type="component" value="Segment"/>
</dbReference>
<dbReference type="EMBL" id="MF614691">
    <property type="protein sequence ID" value="AUA60269.1"/>
    <property type="molecule type" value="Genomic_DNA"/>
</dbReference>
<reference evidence="1 2" key="1">
    <citation type="journal article" date="2017" name="Viruses">
        <title>The Operophtera brumata Nucleopolyhedrovirus (OpbuNPV) Represents an Early, Divergent Lineage within Genus Alphabaculovirus.</title>
        <authorList>
            <person name="Harrison R.L."/>
            <person name="Rowley D.L."/>
            <person name="Mowery J.D."/>
            <person name="Bauchan G.R."/>
            <person name="Burand J.P."/>
        </authorList>
    </citation>
    <scope>NUCLEOTIDE SEQUENCE [LARGE SCALE GENOMIC DNA]</scope>
    <source>
        <strain evidence="1">OpbuNPV-MA</strain>
    </source>
</reference>
<dbReference type="KEGG" id="vg:41699932"/>
<dbReference type="GeneID" id="41699932"/>
<dbReference type="RefSeq" id="YP_009552598.1">
    <property type="nucleotide sequence ID" value="NC_040621.1"/>
</dbReference>
<dbReference type="OrthoDB" id="24008at10239"/>
<evidence type="ECO:0000313" key="2">
    <source>
        <dbReference type="Proteomes" id="UP000290445"/>
    </source>
</evidence>
<name>A0A2H4UZS5_9ABAC</name>
<accession>A0A2H4UZS5</accession>
<proteinExistence type="predicted"/>